<sequence length="196" mass="22383">MNKILILLFTLLLISCSEKEKKSDSKIVDKTIGFSMIVPGSFSKLDEESKKEQIQKGVKRLDKLHDSAFALSDIKNTILFKSDDENLFVLNNQDYDVKTQGDYNEAIKGINDLSYQTQSMNFPNANIDSVTSKEMIDGVEFSKFILSTKISETKTMHMVKYNKLFKDKDFTASVVFTNDELGREVIKAFKDSKFKK</sequence>
<dbReference type="EMBL" id="JAENHK010000008">
    <property type="protein sequence ID" value="MBK1895825.1"/>
    <property type="molecule type" value="Genomic_DNA"/>
</dbReference>
<comment type="caution">
    <text evidence="1">The sequence shown here is derived from an EMBL/GenBank/DDBJ whole genome shotgun (WGS) entry which is preliminary data.</text>
</comment>
<organism evidence="1 2">
    <name type="scientific">Chryseobacterium paridis</name>
    <dbReference type="NCBI Taxonomy" id="2800328"/>
    <lineage>
        <taxon>Bacteria</taxon>
        <taxon>Pseudomonadati</taxon>
        <taxon>Bacteroidota</taxon>
        <taxon>Flavobacteriia</taxon>
        <taxon>Flavobacteriales</taxon>
        <taxon>Weeksellaceae</taxon>
        <taxon>Chryseobacterium group</taxon>
        <taxon>Chryseobacterium</taxon>
    </lineage>
</organism>
<reference evidence="2" key="1">
    <citation type="submission" date="2021-01" db="EMBL/GenBank/DDBJ databases">
        <title>Genome public.</title>
        <authorList>
            <person name="Liu C."/>
            <person name="Sun Q."/>
        </authorList>
    </citation>
    <scope>NUCLEOTIDE SEQUENCE [LARGE SCALE GENOMIC DNA]</scope>
    <source>
        <strain evidence="2">YIM B02567</strain>
    </source>
</reference>
<evidence type="ECO:0000313" key="1">
    <source>
        <dbReference type="EMBL" id="MBK1895825.1"/>
    </source>
</evidence>
<proteinExistence type="predicted"/>
<dbReference type="RefSeq" id="WP_200245110.1">
    <property type="nucleotide sequence ID" value="NZ_JAENHK010000008.1"/>
</dbReference>
<evidence type="ECO:0008006" key="3">
    <source>
        <dbReference type="Google" id="ProtNLM"/>
    </source>
</evidence>
<keyword evidence="2" id="KW-1185">Reference proteome</keyword>
<protein>
    <recommendedName>
        <fullName evidence="3">Lipoprotein</fullName>
    </recommendedName>
</protein>
<dbReference type="Proteomes" id="UP000628669">
    <property type="component" value="Unassembled WGS sequence"/>
</dbReference>
<evidence type="ECO:0000313" key="2">
    <source>
        <dbReference type="Proteomes" id="UP000628669"/>
    </source>
</evidence>
<accession>A0ABS1FTR0</accession>
<name>A0ABS1FTR0_9FLAO</name>
<gene>
    <name evidence="1" type="ORF">JHL15_08700</name>
</gene>
<dbReference type="PROSITE" id="PS51257">
    <property type="entry name" value="PROKAR_LIPOPROTEIN"/>
    <property type="match status" value="1"/>
</dbReference>